<organism evidence="2 3">
    <name type="scientific">Sulfurospirillum barnesii (strain ATCC 700032 / DSM 10660 / SES-3)</name>
    <dbReference type="NCBI Taxonomy" id="760154"/>
    <lineage>
        <taxon>Bacteria</taxon>
        <taxon>Pseudomonadati</taxon>
        <taxon>Campylobacterota</taxon>
        <taxon>Epsilonproteobacteria</taxon>
        <taxon>Campylobacterales</taxon>
        <taxon>Sulfurospirillaceae</taxon>
        <taxon>Sulfurospirillum</taxon>
    </lineage>
</organism>
<feature type="transmembrane region" description="Helical" evidence="1">
    <location>
        <begin position="12"/>
        <end position="36"/>
    </location>
</feature>
<sequence>MLKNKFNLNYKRFFILHIFKVFFLFFFFLFCVFLAYKFNYLGYPSSADIYKKMYYGLGGKENLDNYKSSYLPK</sequence>
<dbReference type="HOGENOM" id="CLU_2703489_0_0_7"/>
<reference evidence="2 3" key="1">
    <citation type="submission" date="2012-06" db="EMBL/GenBank/DDBJ databases">
        <title>Complete sequence of Sulfurospirillum barnesii SES-3.</title>
        <authorList>
            <consortium name="US DOE Joint Genome Institute"/>
            <person name="Lucas S."/>
            <person name="Han J."/>
            <person name="Lapidus A."/>
            <person name="Cheng J.-F."/>
            <person name="Goodwin L."/>
            <person name="Pitluck S."/>
            <person name="Peters L."/>
            <person name="Ovchinnikova G."/>
            <person name="Lu M."/>
            <person name="Detter J.C."/>
            <person name="Han C."/>
            <person name="Tapia R."/>
            <person name="Land M."/>
            <person name="Hauser L."/>
            <person name="Kyrpides N."/>
            <person name="Ivanova N."/>
            <person name="Pagani I."/>
            <person name="Stolz J."/>
            <person name="Arkin A."/>
            <person name="Dehal P."/>
            <person name="Oremland R."/>
            <person name="Saltikov C."/>
            <person name="Basu P."/>
            <person name="Hollibaugh J."/>
            <person name="Newman D."/>
            <person name="Stolyar S."/>
            <person name="Hazen T."/>
            <person name="Woyke T."/>
        </authorList>
    </citation>
    <scope>NUCLEOTIDE SEQUENCE [LARGE SCALE GENOMIC DNA]</scope>
    <source>
        <strain evidence="3">ATCC 700032 / DSM 10660 / SES-3</strain>
    </source>
</reference>
<name>I3Y0N7_SULBS</name>
<dbReference type="Proteomes" id="UP000006176">
    <property type="component" value="Chromosome"/>
</dbReference>
<gene>
    <name evidence="2" type="ordered locus">Sulba_2494</name>
</gene>
<keyword evidence="3" id="KW-1185">Reference proteome</keyword>
<dbReference type="PATRIC" id="fig|760154.4.peg.2493"/>
<keyword evidence="1" id="KW-0472">Membrane</keyword>
<evidence type="ECO:0000256" key="1">
    <source>
        <dbReference type="SAM" id="Phobius"/>
    </source>
</evidence>
<evidence type="ECO:0000313" key="2">
    <source>
        <dbReference type="EMBL" id="AFL69761.1"/>
    </source>
</evidence>
<dbReference type="KEGG" id="sba:Sulba_2494"/>
<keyword evidence="1" id="KW-1133">Transmembrane helix</keyword>
<evidence type="ECO:0000313" key="3">
    <source>
        <dbReference type="Proteomes" id="UP000006176"/>
    </source>
</evidence>
<proteinExistence type="predicted"/>
<protein>
    <submittedName>
        <fullName evidence="2">Uncharacterized protein</fullName>
    </submittedName>
</protein>
<accession>I3Y0N7</accession>
<keyword evidence="1" id="KW-0812">Transmembrane</keyword>
<dbReference type="AlphaFoldDB" id="I3Y0N7"/>
<dbReference type="STRING" id="760154.Sulba_2494"/>
<dbReference type="EMBL" id="CP003333">
    <property type="protein sequence ID" value="AFL69761.1"/>
    <property type="molecule type" value="Genomic_DNA"/>
</dbReference>